<sequence>MGLIADMRKALSEAPKGIFNAYVFRMTWIFALAGAGKGFDFDEAGAKGWVIPIATAGAVFDCLGPSRSTLDTANRDPSVHRRAYWDKGSVAVT</sequence>
<gene>
    <name evidence="1" type="ORF">N7505_007422</name>
</gene>
<accession>A0ABQ8WEB5</accession>
<organism evidence="1 2">
    <name type="scientific">Penicillium chrysogenum</name>
    <name type="common">Penicillium notatum</name>
    <dbReference type="NCBI Taxonomy" id="5076"/>
    <lineage>
        <taxon>Eukaryota</taxon>
        <taxon>Fungi</taxon>
        <taxon>Dikarya</taxon>
        <taxon>Ascomycota</taxon>
        <taxon>Pezizomycotina</taxon>
        <taxon>Eurotiomycetes</taxon>
        <taxon>Eurotiomycetidae</taxon>
        <taxon>Eurotiales</taxon>
        <taxon>Aspergillaceae</taxon>
        <taxon>Penicillium</taxon>
        <taxon>Penicillium chrysogenum species complex</taxon>
    </lineage>
</organism>
<dbReference type="EMBL" id="JAPVEB010000004">
    <property type="protein sequence ID" value="KAJ5264629.1"/>
    <property type="molecule type" value="Genomic_DNA"/>
</dbReference>
<reference evidence="1 2" key="1">
    <citation type="journal article" date="2023" name="IMA Fungus">
        <title>Comparative genomic study of the Penicillium genus elucidates a diverse pangenome and 15 lateral gene transfer events.</title>
        <authorList>
            <person name="Petersen C."/>
            <person name="Sorensen T."/>
            <person name="Nielsen M.R."/>
            <person name="Sondergaard T.E."/>
            <person name="Sorensen J.L."/>
            <person name="Fitzpatrick D.A."/>
            <person name="Frisvad J.C."/>
            <person name="Nielsen K.L."/>
        </authorList>
    </citation>
    <scope>NUCLEOTIDE SEQUENCE [LARGE SCALE GENOMIC DNA]</scope>
    <source>
        <strain evidence="1 2">IBT 3361</strain>
    </source>
</reference>
<evidence type="ECO:0000313" key="2">
    <source>
        <dbReference type="Proteomes" id="UP001220256"/>
    </source>
</evidence>
<name>A0ABQ8WEB5_PENCH</name>
<dbReference type="Proteomes" id="UP001220256">
    <property type="component" value="Unassembled WGS sequence"/>
</dbReference>
<keyword evidence="2" id="KW-1185">Reference proteome</keyword>
<comment type="caution">
    <text evidence="1">The sequence shown here is derived from an EMBL/GenBank/DDBJ whole genome shotgun (WGS) entry which is preliminary data.</text>
</comment>
<evidence type="ECO:0000313" key="1">
    <source>
        <dbReference type="EMBL" id="KAJ5264629.1"/>
    </source>
</evidence>
<protein>
    <submittedName>
        <fullName evidence="1">Uncharacterized protein</fullName>
    </submittedName>
</protein>
<proteinExistence type="predicted"/>